<evidence type="ECO:0000259" key="7">
    <source>
        <dbReference type="Pfam" id="PF05223"/>
    </source>
</evidence>
<dbReference type="RefSeq" id="WP_083343011.1">
    <property type="nucleotide sequence ID" value="NZ_CP048813.1"/>
</dbReference>
<dbReference type="SUPFAM" id="SSF54427">
    <property type="entry name" value="NTF2-like"/>
    <property type="match status" value="1"/>
</dbReference>
<dbReference type="OrthoDB" id="5241017at2"/>
<evidence type="ECO:0000256" key="2">
    <source>
        <dbReference type="ARBA" id="ARBA00007898"/>
    </source>
</evidence>
<dbReference type="Proteomes" id="UP000183263">
    <property type="component" value="Unassembled WGS sequence"/>
</dbReference>
<evidence type="ECO:0000256" key="1">
    <source>
        <dbReference type="ARBA" id="ARBA00001526"/>
    </source>
</evidence>
<gene>
    <name evidence="8" type="ORF">SAMN05444695_104162</name>
</gene>
<dbReference type="Gene3D" id="3.40.710.10">
    <property type="entry name" value="DD-peptidase/beta-lactamase superfamily"/>
    <property type="match status" value="2"/>
</dbReference>
<dbReference type="Pfam" id="PF05223">
    <property type="entry name" value="MecA_N"/>
    <property type="match status" value="1"/>
</dbReference>
<keyword evidence="8" id="KW-0132">Cell division</keyword>
<dbReference type="GO" id="GO:0046677">
    <property type="term" value="P:response to antibiotic"/>
    <property type="evidence" value="ECO:0007669"/>
    <property type="project" value="UniProtKB-KW"/>
</dbReference>
<name>A0A1G8GPA1_9NOCA</name>
<keyword evidence="9" id="KW-1185">Reference proteome</keyword>
<sequence>MVDMGIGSRKRRSYVITLAAALLALVVVLASCMLNRPEPTARAVVDEFVSALNDGDVAAAGERTSYPNAAEETLQQVFDGLDPKQATFELTQFMDLGPSSSFFTMTASWNFGEGKDWSYQVQAGVRNLSVGWRISWDPTVVAPMLGNGRLVRYDRTDAAPPLVFDNTGALLMNEQTINSIVLDPATMPDPIDTTHRLAAAIAPVAPLITAESMLTDLRENPGEQVTAVRLRDADFTYLENRFDIPGVVVVKEPTLITADRRISTPLLDPLRRVWQANRDESAGWAVHVVEPDGTLLPQAGFQGPPGPDIAATLDSRIQIAAIEAVVSAGTPAAVVAIQPSTGAVLAAAQNNQAFEQGSIAFEGLNPAGNALDLVRQAAALDRGVDEKDLSIEDVEETARRLGLGLDYRIPGLDQQTAVFTSARDGMDQAMATRDDDLPAVTPFGMAMLAASIARGSAPTPMIVHGQPAETDQRAEPLPAHVLDHLRGAMRDNVTHGPGALLRGVPDLLGMTARSDDDRWFFGSQGDLAFAVYVADADGGDRAVQMTDRFFRELAKPPAG</sequence>
<keyword evidence="8" id="KW-0131">Cell cycle</keyword>
<dbReference type="EC" id="3.5.2.6" evidence="3"/>
<dbReference type="SUPFAM" id="SSF56601">
    <property type="entry name" value="beta-lactamase/transpeptidase-like"/>
    <property type="match status" value="1"/>
</dbReference>
<evidence type="ECO:0000256" key="3">
    <source>
        <dbReference type="ARBA" id="ARBA00012865"/>
    </source>
</evidence>
<evidence type="ECO:0000313" key="9">
    <source>
        <dbReference type="Proteomes" id="UP000183263"/>
    </source>
</evidence>
<accession>A0A1G8GPA1</accession>
<dbReference type="InterPro" id="IPR032710">
    <property type="entry name" value="NTF2-like_dom_sf"/>
</dbReference>
<dbReference type="InterPro" id="IPR050515">
    <property type="entry name" value="Beta-lactam/transpept"/>
</dbReference>
<proteinExistence type="inferred from homology"/>
<evidence type="ECO:0000256" key="5">
    <source>
        <dbReference type="ARBA" id="ARBA00022801"/>
    </source>
</evidence>
<keyword evidence="6" id="KW-0046">Antibiotic resistance</keyword>
<keyword evidence="4" id="KW-0732">Signal</keyword>
<dbReference type="GO" id="GO:0008800">
    <property type="term" value="F:beta-lactamase activity"/>
    <property type="evidence" value="ECO:0007669"/>
    <property type="project" value="UniProtKB-EC"/>
</dbReference>
<dbReference type="PANTHER" id="PTHR30627:SF6">
    <property type="entry name" value="BETA-LACTAMASE YBXI-RELATED"/>
    <property type="match status" value="1"/>
</dbReference>
<evidence type="ECO:0000256" key="4">
    <source>
        <dbReference type="ARBA" id="ARBA00022729"/>
    </source>
</evidence>
<dbReference type="GO" id="GO:0071555">
    <property type="term" value="P:cell wall organization"/>
    <property type="evidence" value="ECO:0007669"/>
    <property type="project" value="TreeGrafter"/>
</dbReference>
<dbReference type="PANTHER" id="PTHR30627">
    <property type="entry name" value="PEPTIDOGLYCAN D,D-TRANSPEPTIDASE"/>
    <property type="match status" value="1"/>
</dbReference>
<dbReference type="InterPro" id="IPR012338">
    <property type="entry name" value="Beta-lactam/transpept-like"/>
</dbReference>
<organism evidence="8 9">
    <name type="scientific">Rhodococcus triatomae</name>
    <dbReference type="NCBI Taxonomy" id="300028"/>
    <lineage>
        <taxon>Bacteria</taxon>
        <taxon>Bacillati</taxon>
        <taxon>Actinomycetota</taxon>
        <taxon>Actinomycetes</taxon>
        <taxon>Mycobacteriales</taxon>
        <taxon>Nocardiaceae</taxon>
        <taxon>Rhodococcus</taxon>
    </lineage>
</organism>
<dbReference type="AlphaFoldDB" id="A0A1G8GPA1"/>
<comment type="catalytic activity">
    <reaction evidence="1">
        <text>a beta-lactam + H2O = a substituted beta-amino acid</text>
        <dbReference type="Rhea" id="RHEA:20401"/>
        <dbReference type="ChEBI" id="CHEBI:15377"/>
        <dbReference type="ChEBI" id="CHEBI:35627"/>
        <dbReference type="ChEBI" id="CHEBI:140347"/>
        <dbReference type="EC" id="3.5.2.6"/>
    </reaction>
</comment>
<dbReference type="GO" id="GO:0005886">
    <property type="term" value="C:plasma membrane"/>
    <property type="evidence" value="ECO:0007669"/>
    <property type="project" value="TreeGrafter"/>
</dbReference>
<feature type="domain" description="NTF2-like N-terminal transpeptidase" evidence="7">
    <location>
        <begin position="41"/>
        <end position="148"/>
    </location>
</feature>
<evidence type="ECO:0000313" key="8">
    <source>
        <dbReference type="EMBL" id="SDH96202.1"/>
    </source>
</evidence>
<keyword evidence="5" id="KW-0378">Hydrolase</keyword>
<dbReference type="InterPro" id="IPR007887">
    <property type="entry name" value="MecA_N"/>
</dbReference>
<dbReference type="GO" id="GO:0051301">
    <property type="term" value="P:cell division"/>
    <property type="evidence" value="ECO:0007669"/>
    <property type="project" value="UniProtKB-KW"/>
</dbReference>
<protein>
    <recommendedName>
        <fullName evidence="3">beta-lactamase</fullName>
        <ecNumber evidence="3">3.5.2.6</ecNumber>
    </recommendedName>
</protein>
<reference evidence="8 9" key="1">
    <citation type="submission" date="2016-10" db="EMBL/GenBank/DDBJ databases">
        <authorList>
            <person name="de Groot N.N."/>
        </authorList>
    </citation>
    <scope>NUCLEOTIDE SEQUENCE [LARGE SCALE GENOMIC DNA]</scope>
    <source>
        <strain evidence="8 9">DSM 44892</strain>
    </source>
</reference>
<dbReference type="GO" id="GO:0008658">
    <property type="term" value="F:penicillin binding"/>
    <property type="evidence" value="ECO:0007669"/>
    <property type="project" value="TreeGrafter"/>
</dbReference>
<comment type="similarity">
    <text evidence="2">Belongs to the class-D beta-lactamase family.</text>
</comment>
<dbReference type="EMBL" id="FNDN01000004">
    <property type="protein sequence ID" value="SDH96202.1"/>
    <property type="molecule type" value="Genomic_DNA"/>
</dbReference>
<evidence type="ECO:0000256" key="6">
    <source>
        <dbReference type="ARBA" id="ARBA00023251"/>
    </source>
</evidence>